<dbReference type="PANTHER" id="PTHR32060">
    <property type="entry name" value="TAIL-SPECIFIC PROTEASE"/>
    <property type="match status" value="1"/>
</dbReference>
<dbReference type="Gene3D" id="3.90.226.10">
    <property type="entry name" value="2-enoyl-CoA Hydratase, Chain A, domain 1"/>
    <property type="match status" value="1"/>
</dbReference>
<proteinExistence type="predicted"/>
<dbReference type="Pfam" id="PF03572">
    <property type="entry name" value="Peptidase_S41"/>
    <property type="match status" value="1"/>
</dbReference>
<protein>
    <recommendedName>
        <fullName evidence="2">Tail specific protease domain-containing protein</fullName>
    </recommendedName>
</protein>
<dbReference type="GO" id="GO:0030288">
    <property type="term" value="C:outer membrane-bounded periplasmic space"/>
    <property type="evidence" value="ECO:0007669"/>
    <property type="project" value="TreeGrafter"/>
</dbReference>
<comment type="caution">
    <text evidence="3">The sequence shown here is derived from an EMBL/GenBank/DDBJ whole genome shotgun (WGS) entry which is preliminary data.</text>
</comment>
<dbReference type="GO" id="GO:0004175">
    <property type="term" value="F:endopeptidase activity"/>
    <property type="evidence" value="ECO:0007669"/>
    <property type="project" value="TreeGrafter"/>
</dbReference>
<accession>A0A418M2Q0</accession>
<dbReference type="GO" id="GO:0008236">
    <property type="term" value="F:serine-type peptidase activity"/>
    <property type="evidence" value="ECO:0007669"/>
    <property type="project" value="InterPro"/>
</dbReference>
<organism evidence="3 4">
    <name type="scientific">Fibrisoma montanum</name>
    <dbReference type="NCBI Taxonomy" id="2305895"/>
    <lineage>
        <taxon>Bacteria</taxon>
        <taxon>Pseudomonadati</taxon>
        <taxon>Bacteroidota</taxon>
        <taxon>Cytophagia</taxon>
        <taxon>Cytophagales</taxon>
        <taxon>Spirosomataceae</taxon>
        <taxon>Fibrisoma</taxon>
    </lineage>
</organism>
<dbReference type="AlphaFoldDB" id="A0A418M2Q0"/>
<evidence type="ECO:0000313" key="3">
    <source>
        <dbReference type="EMBL" id="RIV19907.1"/>
    </source>
</evidence>
<dbReference type="EMBL" id="QXED01000007">
    <property type="protein sequence ID" value="RIV19907.1"/>
    <property type="molecule type" value="Genomic_DNA"/>
</dbReference>
<dbReference type="GO" id="GO:0006508">
    <property type="term" value="P:proteolysis"/>
    <property type="evidence" value="ECO:0007669"/>
    <property type="project" value="InterPro"/>
</dbReference>
<dbReference type="GO" id="GO:0007165">
    <property type="term" value="P:signal transduction"/>
    <property type="evidence" value="ECO:0007669"/>
    <property type="project" value="TreeGrafter"/>
</dbReference>
<dbReference type="InterPro" id="IPR005151">
    <property type="entry name" value="Tail-specific_protease"/>
</dbReference>
<feature type="region of interest" description="Disordered" evidence="1">
    <location>
        <begin position="234"/>
        <end position="255"/>
    </location>
</feature>
<reference evidence="3 4" key="1">
    <citation type="submission" date="2018-08" db="EMBL/GenBank/DDBJ databases">
        <title>Fibrisoma montanum sp. nov., isolated from Danxia mountain soil.</title>
        <authorList>
            <person name="Huang Y."/>
        </authorList>
    </citation>
    <scope>NUCLEOTIDE SEQUENCE [LARGE SCALE GENOMIC DNA]</scope>
    <source>
        <strain evidence="3 4">HYT19</strain>
    </source>
</reference>
<feature type="compositionally biased region" description="Basic and acidic residues" evidence="1">
    <location>
        <begin position="237"/>
        <end position="255"/>
    </location>
</feature>
<dbReference type="Proteomes" id="UP000283523">
    <property type="component" value="Unassembled WGS sequence"/>
</dbReference>
<name>A0A418M2Q0_9BACT</name>
<gene>
    <name evidence="3" type="ORF">DYU11_23605</name>
</gene>
<dbReference type="PANTHER" id="PTHR32060:SF30">
    <property type="entry name" value="CARBOXY-TERMINAL PROCESSING PROTEASE CTPA"/>
    <property type="match status" value="1"/>
</dbReference>
<evidence type="ECO:0000259" key="2">
    <source>
        <dbReference type="Pfam" id="PF03572"/>
    </source>
</evidence>
<dbReference type="InterPro" id="IPR029045">
    <property type="entry name" value="ClpP/crotonase-like_dom_sf"/>
</dbReference>
<dbReference type="SUPFAM" id="SSF52096">
    <property type="entry name" value="ClpP/crotonase"/>
    <property type="match status" value="1"/>
</dbReference>
<keyword evidence="4" id="KW-1185">Reference proteome</keyword>
<evidence type="ECO:0000313" key="4">
    <source>
        <dbReference type="Proteomes" id="UP000283523"/>
    </source>
</evidence>
<feature type="domain" description="Tail specific protease" evidence="2">
    <location>
        <begin position="284"/>
        <end position="495"/>
    </location>
</feature>
<evidence type="ECO:0000256" key="1">
    <source>
        <dbReference type="SAM" id="MobiDB-lite"/>
    </source>
</evidence>
<sequence length="524" mass="59893">MPGLKPVGCSAGKVFVVKPYVYLLLCLLASNQLAAQFLKGYNPNRKLSVKDLRADFRLMRAALEELHPSLYWYTPRDSMNAAFNQTLASLNQPLTEQEFINRLYPLICRIRCGHTQLEHSEDYKSAGNRPRLVHLPFDVFVRKGRAWVVANTSTDSTLAIGSELLSINGVPIAEIIRTGLNTWNGDGYNQTWKEFFLNEYDVFEDVCWWVYRWPGPYTLSVLTPNGTRRTLTVAAKPKPEEPKKTDEPARKLTDEEEKALAREKEEAHKRSYLNLRLLNDSLTAVLTVNALEYNDEEYYREAFRTLTRKGVRHLILDIRRNHGGDVRIINNLLSYLADTSYVFLQRVIAKVPNPGKNRFKDQFDSDLTRSYFATFGPSRRIGQWYYFDFRKEVGRITGYQRVARHDRFRGNLYVLIDGGTFSNGANFAAALRVARPRTVFIGRETGGTELGCGGGTNQKLTLPNSNIVLQFPWMRLVTPSRNPVDGHGVMPDFPVEYTPDAIAHREDLDLEKALSLIKRETSLR</sequence>